<protein>
    <submittedName>
        <fullName evidence="1">Uncharacterized protein</fullName>
    </submittedName>
</protein>
<evidence type="ECO:0000313" key="2">
    <source>
        <dbReference type="Proteomes" id="UP000236316"/>
    </source>
</evidence>
<evidence type="ECO:0000313" key="1">
    <source>
        <dbReference type="EMBL" id="SNW62814.1"/>
    </source>
</evidence>
<dbReference type="RefSeq" id="YP_009449116.1">
    <property type="nucleotide sequence ID" value="NC_036594.1"/>
</dbReference>
<sequence>MSTLNKVSVSHYLDKNVVDLFFEDGGNEKIVIPKCELENYVIDEDERKRSIVTIIMALIHFYGKLYNMGEIEWKDCLIPIKKFLGKGLETWLRGEVEYMTLDKRLPCTGCAFRLTNNDIGILKSLFLGLWITSISEIFNSEVGK</sequence>
<name>A0A2I2L5K1_9VIRU</name>
<dbReference type="KEGG" id="vg:35382750"/>
<dbReference type="Proteomes" id="UP000236316">
    <property type="component" value="Segment"/>
</dbReference>
<organism evidence="1">
    <name type="scientific">Orpheovirus IHUMI-LCC2</name>
    <dbReference type="NCBI Taxonomy" id="2023057"/>
    <lineage>
        <taxon>Viruses</taxon>
        <taxon>Varidnaviria</taxon>
        <taxon>Bamfordvirae</taxon>
        <taxon>Nucleocytoviricota</taxon>
        <taxon>Megaviricetes</taxon>
        <taxon>Pimascovirales</taxon>
        <taxon>Ocovirineae</taxon>
        <taxon>Orpheoviridae</taxon>
        <taxon>Alphaorpheovirus</taxon>
        <taxon>Alphaorpheovirus massiliense</taxon>
    </lineage>
</organism>
<proteinExistence type="predicted"/>
<reference evidence="1" key="1">
    <citation type="submission" date="2017-08" db="EMBL/GenBank/DDBJ databases">
        <authorList>
            <consortium name="Urmite Genomes"/>
        </authorList>
    </citation>
    <scope>NUCLEOTIDE SEQUENCE [LARGE SCALE GENOMIC DNA]</scope>
    <source>
        <strain evidence="1">IHUMI-LCC2</strain>
    </source>
</reference>
<gene>
    <name evidence="1" type="ORF">ORPV_910</name>
</gene>
<keyword evidence="2" id="KW-1185">Reference proteome</keyword>
<dbReference type="EMBL" id="LT906555">
    <property type="protein sequence ID" value="SNW62814.1"/>
    <property type="molecule type" value="Genomic_DNA"/>
</dbReference>
<dbReference type="GeneID" id="35382750"/>
<accession>A0A2I2L5K1</accession>